<evidence type="ECO:0000313" key="1">
    <source>
        <dbReference type="EMBL" id="MDA0138296.1"/>
    </source>
</evidence>
<dbReference type="PANTHER" id="PTHR36454">
    <property type="entry name" value="LMO2823 PROTEIN"/>
    <property type="match status" value="1"/>
</dbReference>
<proteinExistence type="predicted"/>
<comment type="caution">
    <text evidence="1">The sequence shown here is derived from an EMBL/GenBank/DDBJ whole genome shotgun (WGS) entry which is preliminary data.</text>
</comment>
<dbReference type="Proteomes" id="UP001147700">
    <property type="component" value="Unassembled WGS sequence"/>
</dbReference>
<name>A0ABT4RID4_9ACTN</name>
<accession>A0ABT4RID4</accession>
<protein>
    <submittedName>
        <fullName evidence="1">DUF1015 domain-containing protein</fullName>
    </submittedName>
</protein>
<organism evidence="1 2">
    <name type="scientific">Solirubrobacter deserti</name>
    <dbReference type="NCBI Taxonomy" id="2282478"/>
    <lineage>
        <taxon>Bacteria</taxon>
        <taxon>Bacillati</taxon>
        <taxon>Actinomycetota</taxon>
        <taxon>Thermoleophilia</taxon>
        <taxon>Solirubrobacterales</taxon>
        <taxon>Solirubrobacteraceae</taxon>
        <taxon>Solirubrobacter</taxon>
    </lineage>
</organism>
<dbReference type="InterPro" id="IPR008323">
    <property type="entry name" value="UCP033563"/>
</dbReference>
<dbReference type="PANTHER" id="PTHR36454:SF1">
    <property type="entry name" value="DUF1015 DOMAIN-CONTAINING PROTEIN"/>
    <property type="match status" value="1"/>
</dbReference>
<evidence type="ECO:0000313" key="2">
    <source>
        <dbReference type="Proteomes" id="UP001147700"/>
    </source>
</evidence>
<sequence length="400" mass="44183">MADVEPLLALHYDLVKVGGLQPVAAPPYDVIDSAQRAALLGRSPYNVVEIDLPFSDSDPYAHAAQTLTAWTTEGIVTRDNTPALWALAQDYTGPDGRQRTRHGVFARVRVEDYGPGRIRPHERTHPGPKEDRLRLTRATRTNLSPIFSLYDDPQNAAWKAIAPFTQSAPWGEVSDDEATTHKLWRVDDPQAIEAFKAALSGTELLIADGHHRYETARVYQQENPAATHVLMCLVALQDEGLTVFPTHRLATNADMEALTAAFGRDWTTEPRATLSIGYYANGELSTLYLKDWEVADAALIGKPEPYRRLDTAVLEKLILMDALGLTEDDISHLHGLDYARTPEQAKAKVDAGEADAAFLMNASPVERVRDVAVAGENMPPKSTYFFPKVLTGMVFNPLED</sequence>
<keyword evidence="2" id="KW-1185">Reference proteome</keyword>
<dbReference type="RefSeq" id="WP_202957946.1">
    <property type="nucleotide sequence ID" value="NZ_JAPCID010000015.1"/>
</dbReference>
<dbReference type="PIRSF" id="PIRSF033563">
    <property type="entry name" value="UCP033563"/>
    <property type="match status" value="1"/>
</dbReference>
<gene>
    <name evidence="1" type="ORF">OJ962_12390</name>
</gene>
<dbReference type="Pfam" id="PF06245">
    <property type="entry name" value="DUF1015"/>
    <property type="match status" value="1"/>
</dbReference>
<dbReference type="EMBL" id="JAPCID010000015">
    <property type="protein sequence ID" value="MDA0138296.1"/>
    <property type="molecule type" value="Genomic_DNA"/>
</dbReference>
<reference evidence="1" key="1">
    <citation type="submission" date="2022-10" db="EMBL/GenBank/DDBJ databases">
        <title>The WGS of Solirubrobacter sp. CPCC 204708.</title>
        <authorList>
            <person name="Jiang Z."/>
        </authorList>
    </citation>
    <scope>NUCLEOTIDE SEQUENCE</scope>
    <source>
        <strain evidence="1">CPCC 204708</strain>
    </source>
</reference>